<dbReference type="InterPro" id="IPR014284">
    <property type="entry name" value="RNA_pol_sigma-70_dom"/>
</dbReference>
<dbReference type="Gene3D" id="2.60.40.1120">
    <property type="entry name" value="Carboxypeptidase-like, regulatory domain"/>
    <property type="match status" value="6"/>
</dbReference>
<dbReference type="InterPro" id="IPR039425">
    <property type="entry name" value="RNA_pol_sigma-70-like"/>
</dbReference>
<keyword evidence="9" id="KW-1185">Reference proteome</keyword>
<gene>
    <name evidence="8" type="ORF">SOIL9_17700</name>
</gene>
<keyword evidence="5" id="KW-0472">Membrane</keyword>
<dbReference type="PANTHER" id="PTHR43133">
    <property type="entry name" value="RNA POLYMERASE ECF-TYPE SIGMA FACTO"/>
    <property type="match status" value="1"/>
</dbReference>
<dbReference type="InterPro" id="IPR013784">
    <property type="entry name" value="Carb-bd-like_fold"/>
</dbReference>
<dbReference type="CDD" id="cd06171">
    <property type="entry name" value="Sigma70_r4"/>
    <property type="match status" value="1"/>
</dbReference>
<dbReference type="InterPro" id="IPR013249">
    <property type="entry name" value="RNA_pol_sigma70_r4_t2"/>
</dbReference>
<dbReference type="Pfam" id="PF13620">
    <property type="entry name" value="CarboxypepD_reg"/>
    <property type="match status" value="2"/>
</dbReference>
<evidence type="ECO:0000256" key="4">
    <source>
        <dbReference type="ARBA" id="ARBA00023163"/>
    </source>
</evidence>
<dbReference type="InterPro" id="IPR008969">
    <property type="entry name" value="CarboxyPept-like_regulatory"/>
</dbReference>
<evidence type="ECO:0000256" key="2">
    <source>
        <dbReference type="ARBA" id="ARBA00023015"/>
    </source>
</evidence>
<dbReference type="GO" id="GO:0016987">
    <property type="term" value="F:sigma factor activity"/>
    <property type="evidence" value="ECO:0007669"/>
    <property type="project" value="UniProtKB-KW"/>
</dbReference>
<evidence type="ECO:0000259" key="7">
    <source>
        <dbReference type="Pfam" id="PF08281"/>
    </source>
</evidence>
<dbReference type="GO" id="GO:0003677">
    <property type="term" value="F:DNA binding"/>
    <property type="evidence" value="ECO:0007669"/>
    <property type="project" value="InterPro"/>
</dbReference>
<evidence type="ECO:0000259" key="6">
    <source>
        <dbReference type="Pfam" id="PF04542"/>
    </source>
</evidence>
<dbReference type="Pfam" id="PF04542">
    <property type="entry name" value="Sigma70_r2"/>
    <property type="match status" value="1"/>
</dbReference>
<dbReference type="AlphaFoldDB" id="A0A6P2D726"/>
<dbReference type="InterPro" id="IPR013325">
    <property type="entry name" value="RNA_pol_sigma_r2"/>
</dbReference>
<keyword evidence="2" id="KW-0805">Transcription regulation</keyword>
<dbReference type="GO" id="GO:0006352">
    <property type="term" value="P:DNA-templated transcription initiation"/>
    <property type="evidence" value="ECO:0007669"/>
    <property type="project" value="InterPro"/>
</dbReference>
<dbReference type="SUPFAM" id="SSF49464">
    <property type="entry name" value="Carboxypeptidase regulatory domain-like"/>
    <property type="match status" value="6"/>
</dbReference>
<dbReference type="RefSeq" id="WP_162670292.1">
    <property type="nucleotide sequence ID" value="NZ_LR593886.1"/>
</dbReference>
<dbReference type="PANTHER" id="PTHR43133:SF51">
    <property type="entry name" value="RNA POLYMERASE SIGMA FACTOR"/>
    <property type="match status" value="1"/>
</dbReference>
<keyword evidence="3" id="KW-0731">Sigma factor</keyword>
<dbReference type="SUPFAM" id="SSF49452">
    <property type="entry name" value="Starch-binding domain-like"/>
    <property type="match status" value="1"/>
</dbReference>
<protein>
    <recommendedName>
        <fullName evidence="10">ECF RNA polymerase sigma factor SigE</fullName>
    </recommendedName>
</protein>
<dbReference type="InterPro" id="IPR013324">
    <property type="entry name" value="RNA_pol_sigma_r3/r4-like"/>
</dbReference>
<evidence type="ECO:0000313" key="9">
    <source>
        <dbReference type="Proteomes" id="UP000464178"/>
    </source>
</evidence>
<comment type="similarity">
    <text evidence="1">Belongs to the sigma-70 factor family. ECF subfamily.</text>
</comment>
<evidence type="ECO:0008006" key="10">
    <source>
        <dbReference type="Google" id="ProtNLM"/>
    </source>
</evidence>
<dbReference type="NCBIfam" id="TIGR02937">
    <property type="entry name" value="sigma70-ECF"/>
    <property type="match status" value="1"/>
</dbReference>
<keyword evidence="5" id="KW-1133">Transmembrane helix</keyword>
<accession>A0A6P2D726</accession>
<feature type="domain" description="RNA polymerase sigma-70 region 2" evidence="6">
    <location>
        <begin position="38"/>
        <end position="98"/>
    </location>
</feature>
<dbReference type="Gene3D" id="1.10.1740.10">
    <property type="match status" value="1"/>
</dbReference>
<organism evidence="8 9">
    <name type="scientific">Gemmata massiliana</name>
    <dbReference type="NCBI Taxonomy" id="1210884"/>
    <lineage>
        <taxon>Bacteria</taxon>
        <taxon>Pseudomonadati</taxon>
        <taxon>Planctomycetota</taxon>
        <taxon>Planctomycetia</taxon>
        <taxon>Gemmatales</taxon>
        <taxon>Gemmataceae</taxon>
        <taxon>Gemmata</taxon>
    </lineage>
</organism>
<evidence type="ECO:0000256" key="1">
    <source>
        <dbReference type="ARBA" id="ARBA00010641"/>
    </source>
</evidence>
<feature type="domain" description="RNA polymerase sigma factor 70 region 4 type 2" evidence="7">
    <location>
        <begin position="127"/>
        <end position="177"/>
    </location>
</feature>
<keyword evidence="5" id="KW-0812">Transmembrane</keyword>
<dbReference type="SUPFAM" id="SSF88659">
    <property type="entry name" value="Sigma3 and sigma4 domains of RNA polymerase sigma factors"/>
    <property type="match status" value="1"/>
</dbReference>
<evidence type="ECO:0000256" key="5">
    <source>
        <dbReference type="SAM" id="Phobius"/>
    </source>
</evidence>
<keyword evidence="4" id="KW-0804">Transcription</keyword>
<dbReference type="EMBL" id="LR593886">
    <property type="protein sequence ID" value="VTR95944.1"/>
    <property type="molecule type" value="Genomic_DNA"/>
</dbReference>
<evidence type="ECO:0000313" key="8">
    <source>
        <dbReference type="EMBL" id="VTR95944.1"/>
    </source>
</evidence>
<dbReference type="Gene3D" id="1.10.10.10">
    <property type="entry name" value="Winged helix-like DNA-binding domain superfamily/Winged helix DNA-binding domain"/>
    <property type="match status" value="1"/>
</dbReference>
<dbReference type="Pfam" id="PF08281">
    <property type="entry name" value="Sigma70_r4_2"/>
    <property type="match status" value="1"/>
</dbReference>
<dbReference type="SUPFAM" id="SSF88946">
    <property type="entry name" value="Sigma2 domain of RNA polymerase sigma factors"/>
    <property type="match status" value="1"/>
</dbReference>
<evidence type="ECO:0000256" key="3">
    <source>
        <dbReference type="ARBA" id="ARBA00023082"/>
    </source>
</evidence>
<feature type="transmembrane region" description="Helical" evidence="5">
    <location>
        <begin position="249"/>
        <end position="270"/>
    </location>
</feature>
<sequence length="1259" mass="134336">MTTTFRTVVDVSLRHVPDADLLRRFARAGDDAAFELLVWRYQRLVLGICRRVAGNEHDAEDAFQATFLVLARRAGIVRAESLAGWLARVAYRCSVRARSGHRTQQSLDLSGVPAPEPVTPESDLAALLDAELDRLPDKYRVPVVLCYLLGKTYQQAAAELNCPLGTLSGWVTRGKELLRARLTRRGVALSAGALAANLDMLTPHALASGDGTRFVTAALAAHSSGDRAHSRAAVVANGVLRMMAWKSKVPLVACGVVALVLGLAAASVGLDPPRQPAADPAPVVEKGIRGVVKDSDGAPVAKAFVIAVGANGTGKRLDTTTDTEGRFTFDRFPEGQDPLFATTLVAVKDGFAPVVGHASSAFPNTVTLTLPKATTYTGTVKDRDGKAIAGAEVQFGFVTNHGNFTSWGYTPIKALRGTAVEKAYAVKTDATGAFRFTTVPDGGQLIFRASAPGFAERDTASAAGIHKRDFVAGPNARPANLVLEPEAIVRGRVTSRMPTVSVKKVTVHLTSGQATSDRFMAPDDEGRFEFRGVAAGSYNLFLALPTDSTAAAVGVTVNPKIGETADVNLEVVEGVEVTGSVKVRGGEPVAGATLKAMGSFNPSGHGLPQVTTDKDGRFRFWLPPGEATLATWSTPTGFAFPNISPRKKVTVSAGRGPIVLNEPFEAVRVVKGLSGKVTDATGQPIAHVKVSALQHSSACGNFASGPVTASWDGQFRLESSPNGPLEVGRSVPLRIETSDGQRFEAAALIGKDGAAEIRVPTFPGVDGPTDVKPEELAGVVVDEKGKPLAGVKVHVWDWVDNPENYTFTGADGVFRIKDCGTQQEVQVRFRKDGYSPVMVTRQKVGVKGLVIAMDRTTYFEGVVRGPDGKPVAGARVRADQGPKMIGGGVSTPPWVAPQVWTETIADAQGRYRLYVQPDEYAFHVRVPGVGVARIAKTGIAHGQGRKFDIALEPGITFKARVVDSVSGKPVAGLRLFDWQQKSIDGKSNADGEITIKDMLPGEFTFRVESTSHARWWSEQVIRDWERKTIDDPKTGWQRNFDGLTFDLKPGMAAVTIVAEPVVRVIGRVLDPDGNPVGGATVALARTGSGNSLTGDTRFSVETKTDGTFVMVLPASGAAEYNLVAHDGKYGEWRKWANGVLPPVRTKPGEVIDNVTLRLTRPGTVRGKVVDSKGRPVAGREVRATPTDTRENRYYDPTTTTKADGTFELKFVRPTEQQVQVAPFWLRGADAPTNTSLTVGVKEGQVVEGVSLVAEEEPVK</sequence>
<reference evidence="8 9" key="1">
    <citation type="submission" date="2019-05" db="EMBL/GenBank/DDBJ databases">
        <authorList>
            <consortium name="Science for Life Laboratories"/>
        </authorList>
    </citation>
    <scope>NUCLEOTIDE SEQUENCE [LARGE SCALE GENOMIC DNA]</scope>
    <source>
        <strain evidence="8">Soil9</strain>
    </source>
</reference>
<dbReference type="InterPro" id="IPR036388">
    <property type="entry name" value="WH-like_DNA-bd_sf"/>
</dbReference>
<name>A0A6P2D726_9BACT</name>
<dbReference type="Proteomes" id="UP000464178">
    <property type="component" value="Chromosome"/>
</dbReference>
<dbReference type="KEGG" id="gms:SOIL9_17700"/>
<dbReference type="InterPro" id="IPR007627">
    <property type="entry name" value="RNA_pol_sigma70_r2"/>
</dbReference>
<dbReference type="GO" id="GO:0030246">
    <property type="term" value="F:carbohydrate binding"/>
    <property type="evidence" value="ECO:0007669"/>
    <property type="project" value="InterPro"/>
</dbReference>
<proteinExistence type="inferred from homology"/>